<protein>
    <submittedName>
        <fullName evidence="1">Uncharacterized protein</fullName>
    </submittedName>
</protein>
<sequence>MIQRLENVTTSYEPFILVVLSSSSRQPLQRRESIFSRRTEQFVPPFMFIYAVSVELHSFVLFHATFSRKYHTDSPLLLQKRRKSIGSIL</sequence>
<name>A0A2P6NQH8_9EUKA</name>
<accession>A0A2P6NQH8</accession>
<dbReference type="AlphaFoldDB" id="A0A2P6NQH8"/>
<reference evidence="1 2" key="1">
    <citation type="journal article" date="2018" name="Genome Biol. Evol.">
        <title>Multiple Roots of Fruiting Body Formation in Amoebozoa.</title>
        <authorList>
            <person name="Hillmann F."/>
            <person name="Forbes G."/>
            <person name="Novohradska S."/>
            <person name="Ferling I."/>
            <person name="Riege K."/>
            <person name="Groth M."/>
            <person name="Westermann M."/>
            <person name="Marz M."/>
            <person name="Spaller T."/>
            <person name="Winckler T."/>
            <person name="Schaap P."/>
            <person name="Glockner G."/>
        </authorList>
    </citation>
    <scope>NUCLEOTIDE SEQUENCE [LARGE SCALE GENOMIC DNA]</scope>
    <source>
        <strain evidence="1 2">Jena</strain>
    </source>
</reference>
<organism evidence="1 2">
    <name type="scientific">Planoprotostelium fungivorum</name>
    <dbReference type="NCBI Taxonomy" id="1890364"/>
    <lineage>
        <taxon>Eukaryota</taxon>
        <taxon>Amoebozoa</taxon>
        <taxon>Evosea</taxon>
        <taxon>Variosea</taxon>
        <taxon>Cavosteliida</taxon>
        <taxon>Cavosteliaceae</taxon>
        <taxon>Planoprotostelium</taxon>
    </lineage>
</organism>
<evidence type="ECO:0000313" key="1">
    <source>
        <dbReference type="EMBL" id="PRP86216.1"/>
    </source>
</evidence>
<gene>
    <name evidence="1" type="ORF">PROFUN_05732</name>
</gene>
<comment type="caution">
    <text evidence="1">The sequence shown here is derived from an EMBL/GenBank/DDBJ whole genome shotgun (WGS) entry which is preliminary data.</text>
</comment>
<dbReference type="EMBL" id="MDYQ01000034">
    <property type="protein sequence ID" value="PRP86216.1"/>
    <property type="molecule type" value="Genomic_DNA"/>
</dbReference>
<dbReference type="InParanoid" id="A0A2P6NQH8"/>
<evidence type="ECO:0000313" key="2">
    <source>
        <dbReference type="Proteomes" id="UP000241769"/>
    </source>
</evidence>
<dbReference type="Proteomes" id="UP000241769">
    <property type="component" value="Unassembled WGS sequence"/>
</dbReference>
<keyword evidence="2" id="KW-1185">Reference proteome</keyword>
<proteinExistence type="predicted"/>